<proteinExistence type="predicted"/>
<dbReference type="InterPro" id="IPR052019">
    <property type="entry name" value="F420H2_bilvrd_red/Heme_oxyg"/>
</dbReference>
<sequence>MNLRPSEINPTTAEIQMKKSSDSLNTQKNNAQTVTEFLKKQKILHLATLDKMNNPHIVPVWYMFNSKLYIGTNSKTEKAKNVKNNSKVSFCVDVGINSPDIFGVMGQGVGKLIIEKNEVARIEKIILLRYFNTLDDKSAKELLEETDCIIEITPKKYSVWEY</sequence>
<evidence type="ECO:0000256" key="1">
    <source>
        <dbReference type="ARBA" id="ARBA00023002"/>
    </source>
</evidence>
<dbReference type="SUPFAM" id="SSF50475">
    <property type="entry name" value="FMN-binding split barrel"/>
    <property type="match status" value="1"/>
</dbReference>
<evidence type="ECO:0000259" key="2">
    <source>
        <dbReference type="Pfam" id="PF01243"/>
    </source>
</evidence>
<keyword evidence="1" id="KW-0560">Oxidoreductase</keyword>
<dbReference type="GO" id="GO:0016627">
    <property type="term" value="F:oxidoreductase activity, acting on the CH-CH group of donors"/>
    <property type="evidence" value="ECO:0007669"/>
    <property type="project" value="TreeGrafter"/>
</dbReference>
<dbReference type="InterPro" id="IPR012349">
    <property type="entry name" value="Split_barrel_FMN-bd"/>
</dbReference>
<evidence type="ECO:0000313" key="3">
    <source>
        <dbReference type="EMBL" id="AIF13533.1"/>
    </source>
</evidence>
<feature type="domain" description="Pyridoxamine 5'-phosphate oxidase N-terminal" evidence="2">
    <location>
        <begin position="33"/>
        <end position="159"/>
    </location>
</feature>
<protein>
    <submittedName>
        <fullName evidence="3">Pyridoxamine 5'-phosphate oxidase family protein</fullName>
    </submittedName>
</protein>
<accession>A0A075HI36</accession>
<dbReference type="GO" id="GO:0005829">
    <property type="term" value="C:cytosol"/>
    <property type="evidence" value="ECO:0007669"/>
    <property type="project" value="TreeGrafter"/>
</dbReference>
<dbReference type="EMBL" id="KF900976">
    <property type="protein sequence ID" value="AIF13533.1"/>
    <property type="molecule type" value="Genomic_DNA"/>
</dbReference>
<dbReference type="AlphaFoldDB" id="A0A075HI36"/>
<dbReference type="PANTHER" id="PTHR35176:SF6">
    <property type="entry name" value="HEME OXYGENASE HI_0854-RELATED"/>
    <property type="match status" value="1"/>
</dbReference>
<reference evidence="3" key="1">
    <citation type="journal article" date="2014" name="Genome Biol. Evol.">
        <title>Pangenome evidence for extensive interdomain horizontal transfer affecting lineage core and shell genes in uncultured planktonic thaumarchaeota and euryarchaeota.</title>
        <authorList>
            <person name="Deschamps P."/>
            <person name="Zivanovic Y."/>
            <person name="Moreira D."/>
            <person name="Rodriguez-Valera F."/>
            <person name="Lopez-Garcia P."/>
        </authorList>
    </citation>
    <scope>NUCLEOTIDE SEQUENCE</scope>
</reference>
<name>A0A075HI36_9ARCH</name>
<dbReference type="GO" id="GO:0070967">
    <property type="term" value="F:coenzyme F420 binding"/>
    <property type="evidence" value="ECO:0007669"/>
    <property type="project" value="TreeGrafter"/>
</dbReference>
<dbReference type="PANTHER" id="PTHR35176">
    <property type="entry name" value="HEME OXYGENASE HI_0854-RELATED"/>
    <property type="match status" value="1"/>
</dbReference>
<organism evidence="3">
    <name type="scientific">uncultured marine thaumarchaeote KM3_62_H05</name>
    <dbReference type="NCBI Taxonomy" id="1456218"/>
    <lineage>
        <taxon>Archaea</taxon>
        <taxon>Nitrososphaerota</taxon>
        <taxon>environmental samples</taxon>
    </lineage>
</organism>
<dbReference type="InterPro" id="IPR011576">
    <property type="entry name" value="Pyridox_Oxase_N"/>
</dbReference>
<dbReference type="Pfam" id="PF01243">
    <property type="entry name" value="PNPOx_N"/>
    <property type="match status" value="1"/>
</dbReference>
<dbReference type="Gene3D" id="2.30.110.10">
    <property type="entry name" value="Electron Transport, Fmn-binding Protein, Chain A"/>
    <property type="match status" value="1"/>
</dbReference>